<feature type="region of interest" description="Disordered" evidence="1">
    <location>
        <begin position="1"/>
        <end position="102"/>
    </location>
</feature>
<comment type="caution">
    <text evidence="2">The sequence shown here is derived from an EMBL/GenBank/DDBJ whole genome shotgun (WGS) entry which is preliminary data.</text>
</comment>
<dbReference type="EMBL" id="SRLO01007448">
    <property type="protein sequence ID" value="TNN27987.1"/>
    <property type="molecule type" value="Genomic_DNA"/>
</dbReference>
<dbReference type="Proteomes" id="UP000314294">
    <property type="component" value="Unassembled WGS sequence"/>
</dbReference>
<protein>
    <submittedName>
        <fullName evidence="2">Uncharacterized protein</fullName>
    </submittedName>
</protein>
<sequence>MQPGASGRENKAEPTAESRSRSQKQDAAVRGRRRSAGRLLTASTAPGAHTEPHAPPPFGPDAETSSHSPQLSSWHHEHTTHTPHDSGRVCRQQPIGGGEPERHICCGFGLKAKLL</sequence>
<dbReference type="AlphaFoldDB" id="A0A4Z2EGC2"/>
<organism evidence="2 3">
    <name type="scientific">Liparis tanakae</name>
    <name type="common">Tanaka's snailfish</name>
    <dbReference type="NCBI Taxonomy" id="230148"/>
    <lineage>
        <taxon>Eukaryota</taxon>
        <taxon>Metazoa</taxon>
        <taxon>Chordata</taxon>
        <taxon>Craniata</taxon>
        <taxon>Vertebrata</taxon>
        <taxon>Euteleostomi</taxon>
        <taxon>Actinopterygii</taxon>
        <taxon>Neopterygii</taxon>
        <taxon>Teleostei</taxon>
        <taxon>Neoteleostei</taxon>
        <taxon>Acanthomorphata</taxon>
        <taxon>Eupercaria</taxon>
        <taxon>Perciformes</taxon>
        <taxon>Cottioidei</taxon>
        <taxon>Cottales</taxon>
        <taxon>Liparidae</taxon>
        <taxon>Liparis</taxon>
    </lineage>
</organism>
<evidence type="ECO:0000256" key="1">
    <source>
        <dbReference type="SAM" id="MobiDB-lite"/>
    </source>
</evidence>
<gene>
    <name evidence="2" type="ORF">EYF80_061864</name>
</gene>
<feature type="compositionally biased region" description="Polar residues" evidence="1">
    <location>
        <begin position="63"/>
        <end position="73"/>
    </location>
</feature>
<accession>A0A4Z2EGC2</accession>
<feature type="compositionally biased region" description="Basic and acidic residues" evidence="1">
    <location>
        <begin position="74"/>
        <end position="88"/>
    </location>
</feature>
<evidence type="ECO:0000313" key="3">
    <source>
        <dbReference type="Proteomes" id="UP000314294"/>
    </source>
</evidence>
<proteinExistence type="predicted"/>
<keyword evidence="3" id="KW-1185">Reference proteome</keyword>
<name>A0A4Z2EGC2_9TELE</name>
<reference evidence="2 3" key="1">
    <citation type="submission" date="2019-03" db="EMBL/GenBank/DDBJ databases">
        <title>First draft genome of Liparis tanakae, snailfish: a comprehensive survey of snailfish specific genes.</title>
        <authorList>
            <person name="Kim W."/>
            <person name="Song I."/>
            <person name="Jeong J.-H."/>
            <person name="Kim D."/>
            <person name="Kim S."/>
            <person name="Ryu S."/>
            <person name="Song J.Y."/>
            <person name="Lee S.K."/>
        </authorList>
    </citation>
    <scope>NUCLEOTIDE SEQUENCE [LARGE SCALE GENOMIC DNA]</scope>
    <source>
        <tissue evidence="2">Muscle</tissue>
    </source>
</reference>
<evidence type="ECO:0000313" key="2">
    <source>
        <dbReference type="EMBL" id="TNN27987.1"/>
    </source>
</evidence>
<feature type="compositionally biased region" description="Basic and acidic residues" evidence="1">
    <location>
        <begin position="8"/>
        <end position="29"/>
    </location>
</feature>